<dbReference type="GO" id="GO:0009073">
    <property type="term" value="P:aromatic amino acid family biosynthetic process"/>
    <property type="evidence" value="ECO:0007669"/>
    <property type="project" value="InterPro"/>
</dbReference>
<protein>
    <submittedName>
        <fullName evidence="1">Uncharacterized protein</fullName>
    </submittedName>
</protein>
<dbReference type="Gramene" id="Manes.05G195161.1.v8.1">
    <property type="protein sequence ID" value="Manes.05G195161.1.v8.1.CDS"/>
    <property type="gene ID" value="Manes.05G195161.v8.1"/>
</dbReference>
<dbReference type="PANTHER" id="PTHR33563:SF7">
    <property type="entry name" value="USPA DOMAIN-CONTAINING PROTEIN"/>
    <property type="match status" value="1"/>
</dbReference>
<evidence type="ECO:0000313" key="1">
    <source>
        <dbReference type="EMBL" id="OAY51190.1"/>
    </source>
</evidence>
<dbReference type="Proteomes" id="UP000091857">
    <property type="component" value="Chromosome 5"/>
</dbReference>
<organism evidence="1 2">
    <name type="scientific">Manihot esculenta</name>
    <name type="common">Cassava</name>
    <name type="synonym">Jatropha manihot</name>
    <dbReference type="NCBI Taxonomy" id="3983"/>
    <lineage>
        <taxon>Eukaryota</taxon>
        <taxon>Viridiplantae</taxon>
        <taxon>Streptophyta</taxon>
        <taxon>Embryophyta</taxon>
        <taxon>Tracheophyta</taxon>
        <taxon>Spermatophyta</taxon>
        <taxon>Magnoliopsida</taxon>
        <taxon>eudicotyledons</taxon>
        <taxon>Gunneridae</taxon>
        <taxon>Pentapetalae</taxon>
        <taxon>rosids</taxon>
        <taxon>fabids</taxon>
        <taxon>Malpighiales</taxon>
        <taxon>Euphorbiaceae</taxon>
        <taxon>Crotonoideae</taxon>
        <taxon>Manihoteae</taxon>
        <taxon>Manihot</taxon>
    </lineage>
</organism>
<name>A0A2C9W032_MANES</name>
<dbReference type="Gene3D" id="3.40.50.620">
    <property type="entry name" value="HUPs"/>
    <property type="match status" value="1"/>
</dbReference>
<dbReference type="OrthoDB" id="1928023at2759"/>
<keyword evidence="2" id="KW-1185">Reference proteome</keyword>
<sequence length="236" mass="26521">MIVCIRGEEGESDTTTRRISTANNTLAEVFVPQGSPNSVNMVKHVVIVMDALKGFSREPLQWALDHVIRTRCSLTLLGVMPWLPLPLSCKTMLDVWTSDIEDLSALKSRSDWKNEYKYQKFRGIIELCEQKGVFPCIKVAMGHPLRLVVLEQTTNLHATFVVLDRHLRKNKAFFAERLPSSVVIMKSDGEVDMLRVQSNINHSDLTPQESPITVIPTPEVILSEALSSKMKIPKPG</sequence>
<dbReference type="InterPro" id="IPR014729">
    <property type="entry name" value="Rossmann-like_a/b/a_fold"/>
</dbReference>
<dbReference type="GO" id="GO:0016491">
    <property type="term" value="F:oxidoreductase activity"/>
    <property type="evidence" value="ECO:0007669"/>
    <property type="project" value="InterPro"/>
</dbReference>
<reference evidence="2" key="1">
    <citation type="journal article" date="2016" name="Nat. Biotechnol.">
        <title>Sequencing wild and cultivated cassava and related species reveals extensive interspecific hybridization and genetic diversity.</title>
        <authorList>
            <person name="Bredeson J.V."/>
            <person name="Lyons J.B."/>
            <person name="Prochnik S.E."/>
            <person name="Wu G.A."/>
            <person name="Ha C.M."/>
            <person name="Edsinger-Gonzales E."/>
            <person name="Grimwood J."/>
            <person name="Schmutz J."/>
            <person name="Rabbi I.Y."/>
            <person name="Egesi C."/>
            <person name="Nauluvula P."/>
            <person name="Lebot V."/>
            <person name="Ndunguru J."/>
            <person name="Mkamilo G."/>
            <person name="Bart R.S."/>
            <person name="Setter T.L."/>
            <person name="Gleadow R.M."/>
            <person name="Kulakow P."/>
            <person name="Ferguson M.E."/>
            <person name="Rounsley S."/>
            <person name="Rokhsar D.S."/>
        </authorList>
    </citation>
    <scope>NUCLEOTIDE SEQUENCE [LARGE SCALE GENOMIC DNA]</scope>
    <source>
        <strain evidence="2">cv. AM560-2</strain>
    </source>
</reference>
<gene>
    <name evidence="1" type="ORF">MANES_05G195161v8</name>
</gene>
<dbReference type="EMBL" id="CM004391">
    <property type="protein sequence ID" value="OAY51190.1"/>
    <property type="molecule type" value="Genomic_DNA"/>
</dbReference>
<evidence type="ECO:0000313" key="2">
    <source>
        <dbReference type="Proteomes" id="UP000091857"/>
    </source>
</evidence>
<dbReference type="PANTHER" id="PTHR33563">
    <property type="match status" value="1"/>
</dbReference>
<accession>A0A2C9W032</accession>
<comment type="caution">
    <text evidence="1">The sequence shown here is derived from an EMBL/GenBank/DDBJ whole genome shotgun (WGS) entry which is preliminary data.</text>
</comment>
<dbReference type="GO" id="GO:0003856">
    <property type="term" value="F:3-dehydroquinate synthase activity"/>
    <property type="evidence" value="ECO:0007669"/>
    <property type="project" value="InterPro"/>
</dbReference>
<dbReference type="AlphaFoldDB" id="A0A2C9W032"/>
<dbReference type="InterPro" id="IPR002812">
    <property type="entry name" value="DHQS"/>
</dbReference>
<proteinExistence type="predicted"/>